<dbReference type="EMBL" id="LR746269">
    <property type="protein sequence ID" value="CAA7398666.1"/>
    <property type="molecule type" value="Genomic_DNA"/>
</dbReference>
<reference evidence="4" key="1">
    <citation type="submission" date="2020-02" db="EMBL/GenBank/DDBJ databases">
        <authorList>
            <person name="Scholz U."/>
            <person name="Mascher M."/>
            <person name="Fiebig A."/>
        </authorList>
    </citation>
    <scope>NUCLEOTIDE SEQUENCE</scope>
</reference>
<dbReference type="PANTHER" id="PTHR11079">
    <property type="entry name" value="CYTOSINE DEAMINASE FAMILY MEMBER"/>
    <property type="match status" value="1"/>
</dbReference>
<dbReference type="GO" id="GO:0046872">
    <property type="term" value="F:metal ion binding"/>
    <property type="evidence" value="ECO:0007669"/>
    <property type="project" value="UniProtKB-KW"/>
</dbReference>
<name>A0A7I8KMZ9_SPIIN</name>
<dbReference type="SUPFAM" id="SSF53927">
    <property type="entry name" value="Cytidine deaminase-like"/>
    <property type="match status" value="1"/>
</dbReference>
<evidence type="ECO:0000256" key="1">
    <source>
        <dbReference type="ARBA" id="ARBA00022694"/>
    </source>
</evidence>
<dbReference type="PROSITE" id="PS51747">
    <property type="entry name" value="CYT_DCMP_DEAMINASES_2"/>
    <property type="match status" value="1"/>
</dbReference>
<organism evidence="4 5">
    <name type="scientific">Spirodela intermedia</name>
    <name type="common">Intermediate duckweed</name>
    <dbReference type="NCBI Taxonomy" id="51605"/>
    <lineage>
        <taxon>Eukaryota</taxon>
        <taxon>Viridiplantae</taxon>
        <taxon>Streptophyta</taxon>
        <taxon>Embryophyta</taxon>
        <taxon>Tracheophyta</taxon>
        <taxon>Spermatophyta</taxon>
        <taxon>Magnoliopsida</taxon>
        <taxon>Liliopsida</taxon>
        <taxon>Araceae</taxon>
        <taxon>Lemnoideae</taxon>
        <taxon>Spirodela</taxon>
    </lineage>
</organism>
<dbReference type="GO" id="GO:0002100">
    <property type="term" value="P:tRNA wobble adenosine to inosine editing"/>
    <property type="evidence" value="ECO:0007669"/>
    <property type="project" value="InterPro"/>
</dbReference>
<dbReference type="InterPro" id="IPR002125">
    <property type="entry name" value="CMP_dCMP_dom"/>
</dbReference>
<dbReference type="AlphaFoldDB" id="A0A7I8KMZ9"/>
<gene>
    <name evidence="4" type="ORF">SI8410_06009331</name>
</gene>
<sequence>MVWEIVHVPDKVPGLEESTVNVLASNVEPKLANTIMRQLSLVAPLENLRHVKRIRRKPTTGKSELSIVLCPSFGNENELGSIPDDVQKLINDYHLSPFTAKVYKYAATSKEEWEEQCKLWPTSYHPMVNVNCVTGFSEEDSQWIISCMKTTLKLAKLNHFGDQGLNAALIVDPACRQLIASAVDQTPVTLESFFHENGGDEAENFGRLFQVYTSDESAEALSSVSCLQPWSWPQQCPQDLSWHPLKHAPVVAIESSAARDRQLFPLHDLNPSISFPSKRQRTEIPQVLTRPYLCTGFDIYLAWEPCAMCAMALVHQRVRRIFFAFPNPNAGALGSVHRLQGERSLNHHYSVFRVSAS</sequence>
<dbReference type="GO" id="GO:0005737">
    <property type="term" value="C:cytoplasm"/>
    <property type="evidence" value="ECO:0007669"/>
    <property type="project" value="TreeGrafter"/>
</dbReference>
<dbReference type="InterPro" id="IPR016193">
    <property type="entry name" value="Cytidine_deaminase-like"/>
</dbReference>
<evidence type="ECO:0000256" key="2">
    <source>
        <dbReference type="ARBA" id="ARBA00038160"/>
    </source>
</evidence>
<dbReference type="GO" id="GO:0052717">
    <property type="term" value="F:tRNA-specific adenosine-34 deaminase activity"/>
    <property type="evidence" value="ECO:0007669"/>
    <property type="project" value="UniProtKB-EC"/>
</dbReference>
<dbReference type="Proteomes" id="UP000663760">
    <property type="component" value="Chromosome 6"/>
</dbReference>
<dbReference type="OrthoDB" id="3180714at2759"/>
<keyword evidence="1" id="KW-0819">tRNA processing</keyword>
<evidence type="ECO:0000313" key="5">
    <source>
        <dbReference type="Proteomes" id="UP000663760"/>
    </source>
</evidence>
<evidence type="ECO:0000259" key="3">
    <source>
        <dbReference type="PROSITE" id="PS51747"/>
    </source>
</evidence>
<feature type="domain" description="CMP/dCMP-type deaminase" evidence="3">
    <location>
        <begin position="142"/>
        <end position="336"/>
    </location>
</feature>
<accession>A0A7I8KMZ9</accession>
<keyword evidence="5" id="KW-1185">Reference proteome</keyword>
<dbReference type="GO" id="GO:0005634">
    <property type="term" value="C:nucleus"/>
    <property type="evidence" value="ECO:0007669"/>
    <property type="project" value="TreeGrafter"/>
</dbReference>
<evidence type="ECO:0000313" key="4">
    <source>
        <dbReference type="EMBL" id="CAA7398666.1"/>
    </source>
</evidence>
<comment type="similarity">
    <text evidence="2">Belongs to the cytidine and deoxycytidylate deaminase family. ADAT3 subfamily.</text>
</comment>
<protein>
    <recommendedName>
        <fullName evidence="3">CMP/dCMP-type deaminase domain-containing protein</fullName>
    </recommendedName>
</protein>
<proteinExistence type="inferred from homology"/>
<dbReference type="Gene3D" id="3.40.140.10">
    <property type="entry name" value="Cytidine Deaminase, domain 2"/>
    <property type="match status" value="1"/>
</dbReference>
<dbReference type="PANTHER" id="PTHR11079:SF156">
    <property type="entry name" value="INACTIVE TRNA-SPECIFIC ADENOSINE DEAMINASE-LIKE PROTEIN 3-RELATED"/>
    <property type="match status" value="1"/>
</dbReference>